<dbReference type="InterPro" id="IPR007217">
    <property type="entry name" value="Per1-like"/>
</dbReference>
<keyword evidence="3 7" id="KW-0812">Transmembrane</keyword>
<dbReference type="GO" id="GO:0016788">
    <property type="term" value="F:hydrolase activity, acting on ester bonds"/>
    <property type="evidence" value="ECO:0007669"/>
    <property type="project" value="TreeGrafter"/>
</dbReference>
<keyword evidence="6 7" id="KW-0472">Membrane</keyword>
<evidence type="ECO:0000313" key="10">
    <source>
        <dbReference type="Proteomes" id="UP001412239"/>
    </source>
</evidence>
<protein>
    <recommendedName>
        <fullName evidence="7">Post-GPI attachment to proteins factor 3</fullName>
    </recommendedName>
</protein>
<dbReference type="Pfam" id="PF04080">
    <property type="entry name" value="Per1"/>
    <property type="match status" value="1"/>
</dbReference>
<dbReference type="GO" id="GO:0006506">
    <property type="term" value="P:GPI anchor biosynthetic process"/>
    <property type="evidence" value="ECO:0007669"/>
    <property type="project" value="UniProtKB-KW"/>
</dbReference>
<comment type="similarity">
    <text evidence="7">Belongs to the PGAP3 family.</text>
</comment>
<feature type="transmembrane region" description="Helical" evidence="7">
    <location>
        <begin position="188"/>
        <end position="206"/>
    </location>
</feature>
<keyword evidence="5 7" id="KW-1133">Transmembrane helix</keyword>
<organism evidence="9 10">
    <name type="scientific">Tuber aestivum</name>
    <name type="common">summer truffle</name>
    <dbReference type="NCBI Taxonomy" id="59557"/>
    <lineage>
        <taxon>Eukaryota</taxon>
        <taxon>Fungi</taxon>
        <taxon>Dikarya</taxon>
        <taxon>Ascomycota</taxon>
        <taxon>Pezizomycotina</taxon>
        <taxon>Pezizomycetes</taxon>
        <taxon>Pezizales</taxon>
        <taxon>Tuberaceae</taxon>
        <taxon>Tuber</taxon>
    </lineage>
</organism>
<feature type="transmembrane region" description="Helical" evidence="7">
    <location>
        <begin position="156"/>
        <end position="176"/>
    </location>
</feature>
<feature type="signal peptide" evidence="8">
    <location>
        <begin position="1"/>
        <end position="44"/>
    </location>
</feature>
<keyword evidence="4 8" id="KW-0732">Signal</keyword>
<accession>A0A292PJK8</accession>
<dbReference type="Proteomes" id="UP001412239">
    <property type="component" value="Unassembled WGS sequence"/>
</dbReference>
<evidence type="ECO:0000256" key="4">
    <source>
        <dbReference type="ARBA" id="ARBA00022729"/>
    </source>
</evidence>
<feature type="chain" id="PRO_5013217084" description="Post-GPI attachment to proteins factor 3" evidence="8">
    <location>
        <begin position="45"/>
        <end position="362"/>
    </location>
</feature>
<dbReference type="GO" id="GO:0005789">
    <property type="term" value="C:endoplasmic reticulum membrane"/>
    <property type="evidence" value="ECO:0007669"/>
    <property type="project" value="UniProtKB-SubCell"/>
</dbReference>
<feature type="transmembrane region" description="Helical" evidence="7">
    <location>
        <begin position="276"/>
        <end position="296"/>
    </location>
</feature>
<evidence type="ECO:0000256" key="8">
    <source>
        <dbReference type="SAM" id="SignalP"/>
    </source>
</evidence>
<dbReference type="AlphaFoldDB" id="A0A292PJK8"/>
<sequence length="362" mass="41476">MWLLPRTHFPSSSSSSSSGSLCRVLAILSFLLFAVALLATPAAASRGDRLPEFKDCVQGCKEGNCLSEKTPLPLHLRLLLWNCPSECDYACQRSVTASRVGSGQSIEQFHGKWPFKRLWGVQEPFSVLFSILNGHVHYAGLKSLKRELPRSYPLYPYYRLFSIFGMFCWLWSTVFHTRDFVFTERMDYFAAGANVLYGLYLAPIRIFRLYRPTYARILRIWGMVCIAAYAVHLFFLLGVRWDYTYNMTANVVVGSITNILWTYWSIRHYTRLKSFWAAWPGLIVMWLIMAMSLELLDFPPVAGALDAHSLWHAATILPGMWWYRYVATLPLPTALSYVLHFALLSILPSPCPGCHVHYVRPC</sequence>
<evidence type="ECO:0000256" key="1">
    <source>
        <dbReference type="ARBA" id="ARBA00004127"/>
    </source>
</evidence>
<evidence type="ECO:0000256" key="7">
    <source>
        <dbReference type="RuleBase" id="RU365066"/>
    </source>
</evidence>
<keyword evidence="10" id="KW-1185">Reference proteome</keyword>
<feature type="transmembrane region" description="Helical" evidence="7">
    <location>
        <begin position="322"/>
        <end position="347"/>
    </location>
</feature>
<evidence type="ECO:0000256" key="3">
    <source>
        <dbReference type="ARBA" id="ARBA00022692"/>
    </source>
</evidence>
<comment type="subcellular location">
    <subcellularLocation>
        <location evidence="1">Endomembrane system</location>
        <topology evidence="1">Multi-pass membrane protein</topology>
    </subcellularLocation>
    <subcellularLocation>
        <location evidence="7">Endoplasmic reticulum membrane</location>
        <topology evidence="7">Multi-pass membrane protein</topology>
    </subcellularLocation>
</comment>
<evidence type="ECO:0000256" key="5">
    <source>
        <dbReference type="ARBA" id="ARBA00022989"/>
    </source>
</evidence>
<evidence type="ECO:0000256" key="6">
    <source>
        <dbReference type="ARBA" id="ARBA00023136"/>
    </source>
</evidence>
<comment type="function">
    <text evidence="7">Involved in the lipid remodeling steps of GPI-anchor maturation.</text>
</comment>
<feature type="transmembrane region" description="Helical" evidence="7">
    <location>
        <begin position="243"/>
        <end position="264"/>
    </location>
</feature>
<reference evidence="9" key="1">
    <citation type="submission" date="2015-10" db="EMBL/GenBank/DDBJ databases">
        <authorList>
            <person name="Regsiter A."/>
            <person name="william w."/>
        </authorList>
    </citation>
    <scope>NUCLEOTIDE SEQUENCE</scope>
    <source>
        <strain evidence="9">Montdore</strain>
    </source>
</reference>
<feature type="transmembrane region" description="Helical" evidence="7">
    <location>
        <begin position="218"/>
        <end position="237"/>
    </location>
</feature>
<dbReference type="PANTHER" id="PTHR13148">
    <property type="entry name" value="PER1-RELATED"/>
    <property type="match status" value="1"/>
</dbReference>
<feature type="transmembrane region" description="Helical" evidence="7">
    <location>
        <begin position="125"/>
        <end position="144"/>
    </location>
</feature>
<dbReference type="EMBL" id="LN891219">
    <property type="protein sequence ID" value="CUS07314.1"/>
    <property type="molecule type" value="Genomic_DNA"/>
</dbReference>
<keyword evidence="7" id="KW-0256">Endoplasmic reticulum</keyword>
<evidence type="ECO:0000256" key="2">
    <source>
        <dbReference type="ARBA" id="ARBA00022502"/>
    </source>
</evidence>
<name>A0A292PJK8_9PEZI</name>
<gene>
    <name evidence="9" type="ORF">GSTUAT00008593001</name>
</gene>
<dbReference type="PANTHER" id="PTHR13148:SF0">
    <property type="entry name" value="POST-GPI ATTACHMENT TO PROTEINS FACTOR 3"/>
    <property type="match status" value="1"/>
</dbReference>
<keyword evidence="2 7" id="KW-0337">GPI-anchor biosynthesis</keyword>
<evidence type="ECO:0000313" key="9">
    <source>
        <dbReference type="EMBL" id="CUS07314.1"/>
    </source>
</evidence>
<proteinExistence type="inferred from homology"/>